<evidence type="ECO:0000313" key="2">
    <source>
        <dbReference type="EMBL" id="MFD1323477.1"/>
    </source>
</evidence>
<comment type="caution">
    <text evidence="2">The sequence shown here is derived from an EMBL/GenBank/DDBJ whole genome shotgun (WGS) entry which is preliminary data.</text>
</comment>
<evidence type="ECO:0008006" key="4">
    <source>
        <dbReference type="Google" id="ProtNLM"/>
    </source>
</evidence>
<dbReference type="Proteomes" id="UP001597260">
    <property type="component" value="Unassembled WGS sequence"/>
</dbReference>
<sequence>MNIRRWTVAGLVAVSLLTPGLTACGPADDAPTTKSEAPAIPADPKEALLASTKEIAKGNFAFAIKSNGTDGEGVVHMASRSARLTMKAGDASSEFSMEMELIYVEPDSWVKVKIGGAMAQMPGMEKLNSGKYLHLDQSKIKDIEDLQFDFADVDPAGAELLTKAIIDVQKTGEGTYSGTLDLSKASESGLSDEEVLKALGAKANSLPFTAKLDTQGRLVELAIKIPASGEIKEQELTVTYSNYGTATAPQKPAASDVEEAPAEMYEMFKG</sequence>
<keyword evidence="3" id="KW-1185">Reference proteome</keyword>
<dbReference type="EMBL" id="JBHTMP010000032">
    <property type="protein sequence ID" value="MFD1323477.1"/>
    <property type="molecule type" value="Genomic_DNA"/>
</dbReference>
<feature type="chain" id="PRO_5047266051" description="Lipoprotein" evidence="1">
    <location>
        <begin position="24"/>
        <end position="270"/>
    </location>
</feature>
<gene>
    <name evidence="2" type="ORF">ACFQ4H_20515</name>
</gene>
<keyword evidence="1" id="KW-0732">Signal</keyword>
<reference evidence="3" key="1">
    <citation type="journal article" date="2019" name="Int. J. Syst. Evol. Microbiol.">
        <title>The Global Catalogue of Microorganisms (GCM) 10K type strain sequencing project: providing services to taxonomists for standard genome sequencing and annotation.</title>
        <authorList>
            <consortium name="The Broad Institute Genomics Platform"/>
            <consortium name="The Broad Institute Genome Sequencing Center for Infectious Disease"/>
            <person name="Wu L."/>
            <person name="Ma J."/>
        </authorList>
    </citation>
    <scope>NUCLEOTIDE SEQUENCE [LARGE SCALE GENOMIC DNA]</scope>
    <source>
        <strain evidence="3">JCM 31037</strain>
    </source>
</reference>
<dbReference type="PROSITE" id="PS51257">
    <property type="entry name" value="PROKAR_LIPOPROTEIN"/>
    <property type="match status" value="1"/>
</dbReference>
<name>A0ABW3YJ37_9ACTN</name>
<accession>A0ABW3YJ37</accession>
<proteinExistence type="predicted"/>
<feature type="signal peptide" evidence="1">
    <location>
        <begin position="1"/>
        <end position="23"/>
    </location>
</feature>
<dbReference type="Gene3D" id="2.50.20.20">
    <property type="match status" value="1"/>
</dbReference>
<evidence type="ECO:0000256" key="1">
    <source>
        <dbReference type="SAM" id="SignalP"/>
    </source>
</evidence>
<protein>
    <recommendedName>
        <fullName evidence="4">Lipoprotein</fullName>
    </recommendedName>
</protein>
<dbReference type="RefSeq" id="WP_377572691.1">
    <property type="nucleotide sequence ID" value="NZ_JBHTMP010000032.1"/>
</dbReference>
<evidence type="ECO:0000313" key="3">
    <source>
        <dbReference type="Proteomes" id="UP001597260"/>
    </source>
</evidence>
<organism evidence="2 3">
    <name type="scientific">Micromonospora sonneratiae</name>
    <dbReference type="NCBI Taxonomy" id="1184706"/>
    <lineage>
        <taxon>Bacteria</taxon>
        <taxon>Bacillati</taxon>
        <taxon>Actinomycetota</taxon>
        <taxon>Actinomycetes</taxon>
        <taxon>Micromonosporales</taxon>
        <taxon>Micromonosporaceae</taxon>
        <taxon>Micromonospora</taxon>
    </lineage>
</organism>